<comment type="caution">
    <text evidence="1">The sequence shown here is derived from an EMBL/GenBank/DDBJ whole genome shotgun (WGS) entry which is preliminary data.</text>
</comment>
<protein>
    <submittedName>
        <fullName evidence="1">Uncharacterized protein</fullName>
    </submittedName>
</protein>
<dbReference type="EMBL" id="MRWU01000034">
    <property type="protein sequence ID" value="OSX89433.1"/>
    <property type="molecule type" value="Genomic_DNA"/>
</dbReference>
<proteinExistence type="predicted"/>
<evidence type="ECO:0000313" key="2">
    <source>
        <dbReference type="Proteomes" id="UP000194131"/>
    </source>
</evidence>
<gene>
    <name evidence="1" type="ORF">S3E15_03913</name>
</gene>
<accession>A0AAP8BCC4</accession>
<dbReference type="Proteomes" id="UP000194131">
    <property type="component" value="Unassembled WGS sequence"/>
</dbReference>
<organism evidence="1 2">
    <name type="scientific">Bacillus mycoides</name>
    <dbReference type="NCBI Taxonomy" id="1405"/>
    <lineage>
        <taxon>Bacteria</taxon>
        <taxon>Bacillati</taxon>
        <taxon>Bacillota</taxon>
        <taxon>Bacilli</taxon>
        <taxon>Bacillales</taxon>
        <taxon>Bacillaceae</taxon>
        <taxon>Bacillus</taxon>
        <taxon>Bacillus cereus group</taxon>
    </lineage>
</organism>
<dbReference type="AlphaFoldDB" id="A0AAP8BCC4"/>
<reference evidence="1 2" key="1">
    <citation type="submission" date="2016-12" db="EMBL/GenBank/DDBJ databases">
        <title>Genome Sequences of Twelve Sporeforming Bacillus Species Isolated from Foods.</title>
        <authorList>
            <person name="De Jong A."/>
            <person name="Holsappel S."/>
            <person name="Kuipers O.P."/>
        </authorList>
    </citation>
    <scope>NUCLEOTIDE SEQUENCE [LARGE SCALE GENOMIC DNA]</scope>
    <source>
        <strain evidence="1 2">S3E15</strain>
    </source>
</reference>
<name>A0AAP8BCC4_BACMY</name>
<sequence length="42" mass="4702">MKKTSKKKEGENAQTVGMTGFLNVPKFDNTTPFNRLLFLGVL</sequence>
<evidence type="ECO:0000313" key="1">
    <source>
        <dbReference type="EMBL" id="OSX89433.1"/>
    </source>
</evidence>